<organism evidence="1 2">
    <name type="scientific">Cylicocyclus nassatus</name>
    <name type="common">Nematode worm</name>
    <dbReference type="NCBI Taxonomy" id="53992"/>
    <lineage>
        <taxon>Eukaryota</taxon>
        <taxon>Metazoa</taxon>
        <taxon>Ecdysozoa</taxon>
        <taxon>Nematoda</taxon>
        <taxon>Chromadorea</taxon>
        <taxon>Rhabditida</taxon>
        <taxon>Rhabditina</taxon>
        <taxon>Rhabditomorpha</taxon>
        <taxon>Strongyloidea</taxon>
        <taxon>Strongylidae</taxon>
        <taxon>Cylicocyclus</taxon>
    </lineage>
</organism>
<dbReference type="AlphaFoldDB" id="A0AA36MCT7"/>
<accession>A0AA36MCT7</accession>
<evidence type="ECO:0000313" key="1">
    <source>
        <dbReference type="EMBL" id="CAJ0605735.1"/>
    </source>
</evidence>
<sequence>MLENLVKEARARGHPAVSADLMTLGIQNLDRMGLADGARTFSAATTSTKARPVPWVKRNCIDWKWKFQLEPLNRKFAKEFIRVAPKRYWKPRCELGKAAQDSLNHRDTQPPARIASGFRTCLRSVSRAISQR</sequence>
<reference evidence="1" key="1">
    <citation type="submission" date="2023-07" db="EMBL/GenBank/DDBJ databases">
        <authorList>
            <consortium name="CYATHOMIX"/>
        </authorList>
    </citation>
    <scope>NUCLEOTIDE SEQUENCE</scope>
    <source>
        <strain evidence="1">N/A</strain>
    </source>
</reference>
<comment type="caution">
    <text evidence="1">The sequence shown here is derived from an EMBL/GenBank/DDBJ whole genome shotgun (WGS) entry which is preliminary data.</text>
</comment>
<gene>
    <name evidence="1" type="ORF">CYNAS_LOCUS17718</name>
</gene>
<evidence type="ECO:0000313" key="2">
    <source>
        <dbReference type="Proteomes" id="UP001176961"/>
    </source>
</evidence>
<protein>
    <submittedName>
        <fullName evidence="1">Uncharacterized protein</fullName>
    </submittedName>
</protein>
<dbReference type="EMBL" id="CATQJL010000316">
    <property type="protein sequence ID" value="CAJ0605735.1"/>
    <property type="molecule type" value="Genomic_DNA"/>
</dbReference>
<keyword evidence="2" id="KW-1185">Reference proteome</keyword>
<dbReference type="Proteomes" id="UP001176961">
    <property type="component" value="Unassembled WGS sequence"/>
</dbReference>
<proteinExistence type="predicted"/>
<name>A0AA36MCT7_CYLNA</name>